<organism evidence="3 4">
    <name type="scientific">Cinchona calisaya</name>
    <dbReference type="NCBI Taxonomy" id="153742"/>
    <lineage>
        <taxon>Eukaryota</taxon>
        <taxon>Viridiplantae</taxon>
        <taxon>Streptophyta</taxon>
        <taxon>Embryophyta</taxon>
        <taxon>Tracheophyta</taxon>
        <taxon>Spermatophyta</taxon>
        <taxon>Magnoliopsida</taxon>
        <taxon>eudicotyledons</taxon>
        <taxon>Gunneridae</taxon>
        <taxon>Pentapetalae</taxon>
        <taxon>asterids</taxon>
        <taxon>lamiids</taxon>
        <taxon>Gentianales</taxon>
        <taxon>Rubiaceae</taxon>
        <taxon>Cinchonoideae</taxon>
        <taxon>Cinchoneae</taxon>
        <taxon>Cinchona</taxon>
    </lineage>
</organism>
<gene>
    <name evidence="3" type="ORF">ACH5RR_031858</name>
</gene>
<dbReference type="InterPro" id="IPR050317">
    <property type="entry name" value="Plant_Fungal_Acyltransferase"/>
</dbReference>
<evidence type="ECO:0000256" key="2">
    <source>
        <dbReference type="SAM" id="Coils"/>
    </source>
</evidence>
<evidence type="ECO:0000313" key="4">
    <source>
        <dbReference type="Proteomes" id="UP001630127"/>
    </source>
</evidence>
<comment type="similarity">
    <text evidence="1">Belongs to the plant acyltransferase family.</text>
</comment>
<dbReference type="AlphaFoldDB" id="A0ABD2YHT7"/>
<evidence type="ECO:0000256" key="1">
    <source>
        <dbReference type="ARBA" id="ARBA00009861"/>
    </source>
</evidence>
<dbReference type="Pfam" id="PF02458">
    <property type="entry name" value="Transferase"/>
    <property type="match status" value="1"/>
</dbReference>
<dbReference type="Gene3D" id="3.30.559.10">
    <property type="entry name" value="Chloramphenicol acetyltransferase-like domain"/>
    <property type="match status" value="2"/>
</dbReference>
<name>A0ABD2YHT7_9GENT</name>
<evidence type="ECO:0000313" key="3">
    <source>
        <dbReference type="EMBL" id="KAL3506476.1"/>
    </source>
</evidence>
<reference evidence="3 4" key="1">
    <citation type="submission" date="2024-11" db="EMBL/GenBank/DDBJ databases">
        <title>A near-complete genome assembly of Cinchona calisaya.</title>
        <authorList>
            <person name="Lian D.C."/>
            <person name="Zhao X.W."/>
            <person name="Wei L."/>
        </authorList>
    </citation>
    <scope>NUCLEOTIDE SEQUENCE [LARGE SCALE GENOMIC DNA]</scope>
    <source>
        <tissue evidence="3">Nenye</tissue>
    </source>
</reference>
<feature type="coiled-coil region" evidence="2">
    <location>
        <begin position="322"/>
        <end position="349"/>
    </location>
</feature>
<proteinExistence type="inferred from homology"/>
<comment type="caution">
    <text evidence="3">The sequence shown here is derived from an EMBL/GenBank/DDBJ whole genome shotgun (WGS) entry which is preliminary data.</text>
</comment>
<dbReference type="PANTHER" id="PTHR31642">
    <property type="entry name" value="TRICHOTHECENE 3-O-ACETYLTRANSFERASE"/>
    <property type="match status" value="1"/>
</dbReference>
<accession>A0ABD2YHT7</accession>
<dbReference type="InterPro" id="IPR023213">
    <property type="entry name" value="CAT-like_dom_sf"/>
</dbReference>
<dbReference type="PANTHER" id="PTHR31642:SF115">
    <property type="entry name" value="PROTEIN ECERIFERUM 26-LIKE"/>
    <property type="match status" value="1"/>
</dbReference>
<dbReference type="Proteomes" id="UP001630127">
    <property type="component" value="Unassembled WGS sequence"/>
</dbReference>
<keyword evidence="4" id="KW-1185">Reference proteome</keyword>
<dbReference type="EMBL" id="JBJUIK010000013">
    <property type="protein sequence ID" value="KAL3506476.1"/>
    <property type="molecule type" value="Genomic_DNA"/>
</dbReference>
<keyword evidence="2" id="KW-0175">Coiled coil</keyword>
<sequence length="437" mass="48963">MMFSSKKEDGGLIYNIKLSSVRPTATGNDVVYKPNDMDLAMKLHYLRGIYYFPSQAFEGLTIKEMKEPLFTWLNHFSVTCGRFRRSESGRPIIKCNDSGVRFIEAECDKSLVEWLETKDADLEKLLVSDNIIGPELVFSPLVILQYTKFKCGGMSIGLSWAHVVGDVFSADEFLNTLGKVLTGYEPYWPLNIGTSLPTSQNPQSTKKVVEDPLSIKRIGPVGDKWITVNNCKMETFSFHITPTQLSHIQSKISSKNDSKVAIFESLCAVIWKCMAKIRQENEPKVVTICQKNSRKKVDGTLSNSQLLSVVKADFSITKANHVELVEMIKNRAINELRKIEEAMEREQGLADFVVYGANLTFVDFEETNFYGFQYNGHKPVSVSYTIDGVGDQGAVLVIPGLKNGAADDGCGRLLTVILPKKEVLELKSELKREWSIA</sequence>
<protein>
    <submittedName>
        <fullName evidence="3">Uncharacterized protein</fullName>
    </submittedName>
</protein>